<dbReference type="EMBL" id="BPWL01000010">
    <property type="protein sequence ID" value="GJJ14915.1"/>
    <property type="molecule type" value="Genomic_DNA"/>
</dbReference>
<gene>
    <name evidence="4" type="ORF">Clacol_009185</name>
</gene>
<dbReference type="PANTHER" id="PTHR13318">
    <property type="entry name" value="PARTNER OF PAIRED, ISOFORM B-RELATED"/>
    <property type="match status" value="1"/>
</dbReference>
<dbReference type="InterPro" id="IPR057207">
    <property type="entry name" value="FBXL15_LRR"/>
</dbReference>
<dbReference type="Gene3D" id="3.80.10.10">
    <property type="entry name" value="Ribonuclease Inhibitor"/>
    <property type="match status" value="2"/>
</dbReference>
<dbReference type="Proteomes" id="UP001050691">
    <property type="component" value="Unassembled WGS sequence"/>
</dbReference>
<organism evidence="4 5">
    <name type="scientific">Clathrus columnatus</name>
    <dbReference type="NCBI Taxonomy" id="1419009"/>
    <lineage>
        <taxon>Eukaryota</taxon>
        <taxon>Fungi</taxon>
        <taxon>Dikarya</taxon>
        <taxon>Basidiomycota</taxon>
        <taxon>Agaricomycotina</taxon>
        <taxon>Agaricomycetes</taxon>
        <taxon>Phallomycetidae</taxon>
        <taxon>Phallales</taxon>
        <taxon>Clathraceae</taxon>
        <taxon>Clathrus</taxon>
    </lineage>
</organism>
<evidence type="ECO:0000313" key="5">
    <source>
        <dbReference type="Proteomes" id="UP001050691"/>
    </source>
</evidence>
<sequence>MSRNNVRGPTSALTEFLREQGISARSIVQRRRAEANNNAEAGPSNNANATVENTEDVGQNEMDGENGVEDPVQASVGRRKRRKSGYNSDALDGSDKQPSVSKKRKLTKAQMETLKAKEKKKAKGRRKGNDSDDSEDSDIYNALSKGGFNNVGASKAPLPGTIVDCVECSKKFTVTKYTIPSREKSGLLCHVCVKSSGVDPFKKTPVPRKRKDPAEKRKVISFEEPERVNTLASMCIDVIGKHIEDVEALGDIGTLNMDKIAKLIAKNRNLQNDAFCTLSSLNPNLHSLRLDFCGRLTDNALVHWAEHLPSLTRIELLGPFLVRVEGWKAFLERLGPQLQGFLITQSPRFDESCLEILTNVATNLTELRFSEFGKLSDDWVESLGKLTNLTSLDISYPSTSLNDDALVTLLNSLGSNLTHLNLSGNSDLSDVTLLTGILPNMKRLDSLSLANVPLVTDAGLAQLFTEWTDNPPLENIDLSRNHLAGSSALEALLTHSGQVLTTLNINGWKDASTTVLLDIGKKAPGLVKIDLGWCRGVDNFVIKELLDACGNLQEVKCYGCNRVTTDCPQRALLKIFGVEGHSRN</sequence>
<evidence type="ECO:0000256" key="1">
    <source>
        <dbReference type="SAM" id="MobiDB-lite"/>
    </source>
</evidence>
<feature type="compositionally biased region" description="Basic residues" evidence="1">
    <location>
        <begin position="117"/>
        <end position="126"/>
    </location>
</feature>
<feature type="compositionally biased region" description="Low complexity" evidence="1">
    <location>
        <begin position="35"/>
        <end position="49"/>
    </location>
</feature>
<feature type="domain" description="F-box/LRR-repeat protein 15-like leucin rich repeat" evidence="3">
    <location>
        <begin position="295"/>
        <end position="481"/>
    </location>
</feature>
<dbReference type="AlphaFoldDB" id="A0AAV5AQ20"/>
<evidence type="ECO:0000313" key="4">
    <source>
        <dbReference type="EMBL" id="GJJ14915.1"/>
    </source>
</evidence>
<dbReference type="Pfam" id="PF23550">
    <property type="entry name" value="zf_Tbcl_Rhp7"/>
    <property type="match status" value="1"/>
</dbReference>
<dbReference type="SMART" id="SM00367">
    <property type="entry name" value="LRR_CC"/>
    <property type="match status" value="6"/>
</dbReference>
<evidence type="ECO:0008006" key="6">
    <source>
        <dbReference type="Google" id="ProtNLM"/>
    </source>
</evidence>
<accession>A0AAV5AQ20</accession>
<reference evidence="4" key="1">
    <citation type="submission" date="2021-10" db="EMBL/GenBank/DDBJ databases">
        <title>De novo Genome Assembly of Clathrus columnatus (Basidiomycota, Fungi) Using Illumina and Nanopore Sequence Data.</title>
        <authorList>
            <person name="Ogiso-Tanaka E."/>
            <person name="Itagaki H."/>
            <person name="Hosoya T."/>
            <person name="Hosaka K."/>
        </authorList>
    </citation>
    <scope>NUCLEOTIDE SEQUENCE</scope>
    <source>
        <strain evidence="4">MO-923</strain>
    </source>
</reference>
<feature type="domain" description="DNA repair protein rhp7 treble clef" evidence="2">
    <location>
        <begin position="159"/>
        <end position="197"/>
    </location>
</feature>
<evidence type="ECO:0000259" key="2">
    <source>
        <dbReference type="Pfam" id="PF23550"/>
    </source>
</evidence>
<dbReference type="GO" id="GO:0019005">
    <property type="term" value="C:SCF ubiquitin ligase complex"/>
    <property type="evidence" value="ECO:0007669"/>
    <property type="project" value="TreeGrafter"/>
</dbReference>
<dbReference type="InterPro" id="IPR006553">
    <property type="entry name" value="Leu-rich_rpt_Cys-con_subtyp"/>
</dbReference>
<keyword evidence="5" id="KW-1185">Reference proteome</keyword>
<evidence type="ECO:0000259" key="3">
    <source>
        <dbReference type="Pfam" id="PF25372"/>
    </source>
</evidence>
<feature type="region of interest" description="Disordered" evidence="1">
    <location>
        <begin position="17"/>
        <end position="138"/>
    </location>
</feature>
<dbReference type="SUPFAM" id="SSF52047">
    <property type="entry name" value="RNI-like"/>
    <property type="match status" value="1"/>
</dbReference>
<protein>
    <recommendedName>
        <fullName evidence="6">RNI-like protein</fullName>
    </recommendedName>
</protein>
<name>A0AAV5AQ20_9AGAM</name>
<dbReference type="InterPro" id="IPR032675">
    <property type="entry name" value="LRR_dom_sf"/>
</dbReference>
<dbReference type="InterPro" id="IPR056451">
    <property type="entry name" value="Znf_Tbcl_Rhp7"/>
</dbReference>
<proteinExistence type="predicted"/>
<comment type="caution">
    <text evidence="4">The sequence shown here is derived from an EMBL/GenBank/DDBJ whole genome shotgun (WGS) entry which is preliminary data.</text>
</comment>
<dbReference type="Pfam" id="PF25372">
    <property type="entry name" value="DUF7885"/>
    <property type="match status" value="1"/>
</dbReference>
<dbReference type="GO" id="GO:0031146">
    <property type="term" value="P:SCF-dependent proteasomal ubiquitin-dependent protein catabolic process"/>
    <property type="evidence" value="ECO:0007669"/>
    <property type="project" value="TreeGrafter"/>
</dbReference>